<reference evidence="1 2" key="1">
    <citation type="journal article" date="2018" name="Sci. Data">
        <title>The draft genome sequence of cork oak.</title>
        <authorList>
            <person name="Ramos A.M."/>
            <person name="Usie A."/>
            <person name="Barbosa P."/>
            <person name="Barros P.M."/>
            <person name="Capote T."/>
            <person name="Chaves I."/>
            <person name="Simoes F."/>
            <person name="Abreu I."/>
            <person name="Carrasquinho I."/>
            <person name="Faro C."/>
            <person name="Guimaraes J.B."/>
            <person name="Mendonca D."/>
            <person name="Nobrega F."/>
            <person name="Rodrigues L."/>
            <person name="Saibo N.J.M."/>
            <person name="Varela M.C."/>
            <person name="Egas C."/>
            <person name="Matos J."/>
            <person name="Miguel C.M."/>
            <person name="Oliveira M.M."/>
            <person name="Ricardo C.P."/>
            <person name="Goncalves S."/>
        </authorList>
    </citation>
    <scope>NUCLEOTIDE SEQUENCE [LARGE SCALE GENOMIC DNA]</scope>
    <source>
        <strain evidence="2">cv. HL8</strain>
    </source>
</reference>
<dbReference type="AlphaFoldDB" id="A0AAW0IXL3"/>
<dbReference type="PANTHER" id="PTHR47703:SF2">
    <property type="entry name" value="D-AMINOACID AMINOTRANSFERASE-LIKE PLP-DEPENDENT ENZYMES SUPERFAMILY PROTEIN"/>
    <property type="match status" value="1"/>
</dbReference>
<dbReference type="EMBL" id="PKMF04000788">
    <property type="protein sequence ID" value="KAK7819305.1"/>
    <property type="molecule type" value="Genomic_DNA"/>
</dbReference>
<evidence type="ECO:0000313" key="2">
    <source>
        <dbReference type="Proteomes" id="UP000237347"/>
    </source>
</evidence>
<evidence type="ECO:0000313" key="1">
    <source>
        <dbReference type="EMBL" id="KAK7819305.1"/>
    </source>
</evidence>
<keyword evidence="2" id="KW-1185">Reference proteome</keyword>
<protein>
    <submittedName>
        <fullName evidence="1">Uncharacterized protein</fullName>
    </submittedName>
</protein>
<dbReference type="PANTHER" id="PTHR47703">
    <property type="entry name" value="D-AMINOACID AMINOTRANSFERASE-LIKE PLP-DEPENDENT ENZYMES SUPERFAMILY PROTEIN"/>
    <property type="match status" value="1"/>
</dbReference>
<dbReference type="Proteomes" id="UP000237347">
    <property type="component" value="Unassembled WGS sequence"/>
</dbReference>
<sequence length="121" mass="13552">MRSDREELSVTTLVSGNIERMSGIRNVDDDDDDDDDGRVCEALDVYVYVRSYVVPTFGVRENGARLAVVGHGRDVVNAKLRKPLEKMRPFAVIGLLLSNDGDQILEGYVTNFSLFVERLDT</sequence>
<comment type="caution">
    <text evidence="1">The sequence shown here is derived from an EMBL/GenBank/DDBJ whole genome shotgun (WGS) entry which is preliminary data.</text>
</comment>
<name>A0AAW0IXL3_QUESU</name>
<accession>A0AAW0IXL3</accession>
<gene>
    <name evidence="1" type="ORF">CFP56_040453</name>
</gene>
<organism evidence="1 2">
    <name type="scientific">Quercus suber</name>
    <name type="common">Cork oak</name>
    <dbReference type="NCBI Taxonomy" id="58331"/>
    <lineage>
        <taxon>Eukaryota</taxon>
        <taxon>Viridiplantae</taxon>
        <taxon>Streptophyta</taxon>
        <taxon>Embryophyta</taxon>
        <taxon>Tracheophyta</taxon>
        <taxon>Spermatophyta</taxon>
        <taxon>Magnoliopsida</taxon>
        <taxon>eudicotyledons</taxon>
        <taxon>Gunneridae</taxon>
        <taxon>Pentapetalae</taxon>
        <taxon>rosids</taxon>
        <taxon>fabids</taxon>
        <taxon>Fagales</taxon>
        <taxon>Fagaceae</taxon>
        <taxon>Quercus</taxon>
    </lineage>
</organism>
<proteinExistence type="predicted"/>